<evidence type="ECO:0000256" key="4">
    <source>
        <dbReference type="ARBA" id="ARBA00022634"/>
    </source>
</evidence>
<keyword evidence="3 10" id="KW-0846">Cobalamin</keyword>
<comment type="similarity">
    <text evidence="2 10">Belongs to the ribonucleoside diphosphate reductase class-2 family.</text>
</comment>
<dbReference type="EMBL" id="CP090569">
    <property type="protein sequence ID" value="USF89107.1"/>
    <property type="molecule type" value="Genomic_DNA"/>
</dbReference>
<evidence type="ECO:0000256" key="9">
    <source>
        <dbReference type="ARBA" id="ARBA00047754"/>
    </source>
</evidence>
<evidence type="ECO:0000256" key="8">
    <source>
        <dbReference type="ARBA" id="ARBA00023285"/>
    </source>
</evidence>
<name>A0A9J7A1R3_9GAMM</name>
<dbReference type="Proteomes" id="UP001056649">
    <property type="component" value="Chromosome"/>
</dbReference>
<dbReference type="RefSeq" id="WP_006474459.1">
    <property type="nucleotide sequence ID" value="NZ_CP090569.1"/>
</dbReference>
<evidence type="ECO:0000313" key="13">
    <source>
        <dbReference type="Proteomes" id="UP001056649"/>
    </source>
</evidence>
<protein>
    <recommendedName>
        <fullName evidence="10">Vitamin B12-dependent ribonucleotide reductase</fullName>
        <ecNumber evidence="10">1.17.4.1</ecNumber>
    </recommendedName>
</protein>
<keyword evidence="8 10" id="KW-0170">Cobalt</keyword>
<evidence type="ECO:0000313" key="12">
    <source>
        <dbReference type="EMBL" id="USF89107.1"/>
    </source>
</evidence>
<dbReference type="GO" id="GO:0004748">
    <property type="term" value="F:ribonucleoside-diphosphate reductase activity, thioredoxin disulfide as acceptor"/>
    <property type="evidence" value="ECO:0007669"/>
    <property type="project" value="UniProtKB-EC"/>
</dbReference>
<dbReference type="AlphaFoldDB" id="A0A9J7A1R3"/>
<dbReference type="KEGG" id="eps:L0Y14_07725"/>
<evidence type="ECO:0000256" key="3">
    <source>
        <dbReference type="ARBA" id="ARBA00022628"/>
    </source>
</evidence>
<sequence>MEPIPVSQIIWQTRYRQSGEQTIEQSWRRLAHALATVEADKKSLWQQRFFQILNGYRFLPGGRILAGAGSVTPSNLFNCFVMGELDGDLDPLFNALKESALTLQQEGGIGLDFSTLPPAGLRPRRSTQFTAGPVALLQLWDSMSQAISANALRRGAMMGALRCDHPDIRTFIEAKCQPGALPHFNLSVLISDAFMQAVEQDQSWPLLFPLQGLSETVAESHQERLECNWPGSERPQRCVVIERLPARQLWQQLLHASYENAEPGVLFIDRMQQEDNLAWCQQIVVCNPCGEIPLPHYGACNLGSINLSRCVLHPFSSEAAFDFEGIQRLSTTAVRLLDNVIDLSAYPLPQQRQQARASRRIGLGITGLANALIMLGLDYRSEAARAMASRVMQTICHSAYLASTELAAERGAFPLFERDAYLASPFIRRLPAEIRDAIARQGIRNSHLTAIAPAGSISLLAGNTSSGIEPIFALTQRRLIRGADGRQAWHELPDYAAQQWQKQQGGQPLPCQFATADEITPNAQLAMQAALQPYVDQAISKTINLPERLNFDDFASIYEEAWRSGLKGCTCYRPNRLRGQILKPQHTTLPRCCNEGGTAAS</sequence>
<dbReference type="Gene3D" id="3.20.70.20">
    <property type="match status" value="1"/>
</dbReference>
<evidence type="ECO:0000256" key="10">
    <source>
        <dbReference type="RuleBase" id="RU364064"/>
    </source>
</evidence>
<keyword evidence="7" id="KW-1015">Disulfide bond</keyword>
<comment type="catalytic activity">
    <reaction evidence="9 10">
        <text>a 2'-deoxyribonucleoside 5'-diphosphate + [thioredoxin]-disulfide + H2O = a ribonucleoside 5'-diphosphate + [thioredoxin]-dithiol</text>
        <dbReference type="Rhea" id="RHEA:23252"/>
        <dbReference type="Rhea" id="RHEA-COMP:10698"/>
        <dbReference type="Rhea" id="RHEA-COMP:10700"/>
        <dbReference type="ChEBI" id="CHEBI:15377"/>
        <dbReference type="ChEBI" id="CHEBI:29950"/>
        <dbReference type="ChEBI" id="CHEBI:50058"/>
        <dbReference type="ChEBI" id="CHEBI:57930"/>
        <dbReference type="ChEBI" id="CHEBI:73316"/>
        <dbReference type="EC" id="1.17.4.1"/>
    </reaction>
</comment>
<dbReference type="InterPro" id="IPR000788">
    <property type="entry name" value="RNR_lg_C"/>
</dbReference>
<evidence type="ECO:0000256" key="7">
    <source>
        <dbReference type="ARBA" id="ARBA00023157"/>
    </source>
</evidence>
<dbReference type="GO" id="GO:0031419">
    <property type="term" value="F:cobalamin binding"/>
    <property type="evidence" value="ECO:0007669"/>
    <property type="project" value="UniProtKB-KW"/>
</dbReference>
<dbReference type="GO" id="GO:0071897">
    <property type="term" value="P:DNA biosynthetic process"/>
    <property type="evidence" value="ECO:0007669"/>
    <property type="project" value="UniProtKB-KW"/>
</dbReference>
<dbReference type="PANTHER" id="PTHR43371:SF1">
    <property type="entry name" value="RIBONUCLEOSIDE-DIPHOSPHATE REDUCTASE"/>
    <property type="match status" value="1"/>
</dbReference>
<dbReference type="CDD" id="cd02888">
    <property type="entry name" value="RNR_II_dimer"/>
    <property type="match status" value="1"/>
</dbReference>
<dbReference type="SUPFAM" id="SSF51998">
    <property type="entry name" value="PFL-like glycyl radical enzymes"/>
    <property type="match status" value="1"/>
</dbReference>
<dbReference type="Pfam" id="PF02867">
    <property type="entry name" value="Ribonuc_red_lgC"/>
    <property type="match status" value="1"/>
</dbReference>
<evidence type="ECO:0000256" key="6">
    <source>
        <dbReference type="ARBA" id="ARBA00023002"/>
    </source>
</evidence>
<evidence type="ECO:0000256" key="5">
    <source>
        <dbReference type="ARBA" id="ARBA00022741"/>
    </source>
</evidence>
<dbReference type="GO" id="GO:0000166">
    <property type="term" value="F:nucleotide binding"/>
    <property type="evidence" value="ECO:0007669"/>
    <property type="project" value="UniProtKB-KW"/>
</dbReference>
<gene>
    <name evidence="12" type="ORF">L0Y14_07725</name>
</gene>
<comment type="cofactor">
    <cofactor evidence="1 10">
        <name>adenosylcob(III)alamin</name>
        <dbReference type="ChEBI" id="CHEBI:18408"/>
    </cofactor>
</comment>
<keyword evidence="4 10" id="KW-0237">DNA synthesis</keyword>
<dbReference type="EC" id="1.17.4.1" evidence="10"/>
<dbReference type="PRINTS" id="PR01183">
    <property type="entry name" value="RIBORDTASEM1"/>
</dbReference>
<dbReference type="NCBIfam" id="TIGR02504">
    <property type="entry name" value="NrdJ_Z"/>
    <property type="match status" value="1"/>
</dbReference>
<dbReference type="InterPro" id="IPR013344">
    <property type="entry name" value="RNR_NrdJ/NrdZ"/>
</dbReference>
<keyword evidence="5 10" id="KW-0547">Nucleotide-binding</keyword>
<organism evidence="12 13">
    <name type="scientific">Candidatus Endoriftia persephonae</name>
    <dbReference type="NCBI Taxonomy" id="393765"/>
    <lineage>
        <taxon>Bacteria</taxon>
        <taxon>Pseudomonadati</taxon>
        <taxon>Pseudomonadota</taxon>
        <taxon>Gammaproteobacteria</taxon>
        <taxon>Chromatiales</taxon>
        <taxon>Sedimenticolaceae</taxon>
        <taxon>Candidatus Endoriftia</taxon>
    </lineage>
</organism>
<dbReference type="PANTHER" id="PTHR43371">
    <property type="entry name" value="VITAMIN B12-DEPENDENT RIBONUCLEOTIDE REDUCTASE"/>
    <property type="match status" value="1"/>
</dbReference>
<evidence type="ECO:0000256" key="1">
    <source>
        <dbReference type="ARBA" id="ARBA00001922"/>
    </source>
</evidence>
<accession>A0A9J7A1R3</accession>
<proteinExistence type="inferred from homology"/>
<comment type="function">
    <text evidence="10">Catalyzes the reduction of ribonucleotides to deoxyribonucleotides. May function to provide a pool of deoxyribonucleotide precursors for DNA repair during oxygen limitation and/or for immediate growth after restoration of oxygen.</text>
</comment>
<dbReference type="InterPro" id="IPR050862">
    <property type="entry name" value="RdRp_reductase_class-2"/>
</dbReference>
<feature type="domain" description="Ribonucleotide reductase large subunit C-terminal" evidence="11">
    <location>
        <begin position="78"/>
        <end position="572"/>
    </location>
</feature>
<reference evidence="12" key="1">
    <citation type="journal article" date="2022" name="Mol. Ecol. Resour.">
        <title>The complete and closed genome of the facultative generalist Candidatus Endoriftia persephone from deep-sea hydrothermal vents.</title>
        <authorList>
            <person name="de Oliveira A.L."/>
            <person name="Srivastava A."/>
            <person name="Espada-Hinojosa S."/>
            <person name="Bright M."/>
        </authorList>
    </citation>
    <scope>NUCLEOTIDE SEQUENCE</scope>
    <source>
        <strain evidence="12">Tica-EPR-9o50.N</strain>
    </source>
</reference>
<evidence type="ECO:0000259" key="11">
    <source>
        <dbReference type="Pfam" id="PF02867"/>
    </source>
</evidence>
<keyword evidence="6 10" id="KW-0560">Oxidoreductase</keyword>
<keyword evidence="13" id="KW-1185">Reference proteome</keyword>
<evidence type="ECO:0000256" key="2">
    <source>
        <dbReference type="ARBA" id="ARBA00007405"/>
    </source>
</evidence>